<evidence type="ECO:0008006" key="3">
    <source>
        <dbReference type="Google" id="ProtNLM"/>
    </source>
</evidence>
<name>A0ABV9SJM4_9ACTN</name>
<accession>A0ABV9SJM4</accession>
<evidence type="ECO:0000313" key="1">
    <source>
        <dbReference type="EMBL" id="MFC4867464.1"/>
    </source>
</evidence>
<gene>
    <name evidence="1" type="ORF">ACFPCZ_12575</name>
</gene>
<dbReference type="Proteomes" id="UP001595858">
    <property type="component" value="Unassembled WGS sequence"/>
</dbReference>
<reference evidence="2" key="1">
    <citation type="journal article" date="2019" name="Int. J. Syst. Evol. Microbiol.">
        <title>The Global Catalogue of Microorganisms (GCM) 10K type strain sequencing project: providing services to taxonomists for standard genome sequencing and annotation.</title>
        <authorList>
            <consortium name="The Broad Institute Genomics Platform"/>
            <consortium name="The Broad Institute Genome Sequencing Center for Infectious Disease"/>
            <person name="Wu L."/>
            <person name="Ma J."/>
        </authorList>
    </citation>
    <scope>NUCLEOTIDE SEQUENCE [LARGE SCALE GENOMIC DNA]</scope>
    <source>
        <strain evidence="2">CGMCC 4.7304</strain>
    </source>
</reference>
<dbReference type="RefSeq" id="WP_344142298.1">
    <property type="nucleotide sequence ID" value="NZ_BAAAQI010000004.1"/>
</dbReference>
<keyword evidence="2" id="KW-1185">Reference proteome</keyword>
<protein>
    <recommendedName>
        <fullName evidence="3">Cytotoxic translational repressor of toxin-antitoxin stability system</fullName>
    </recommendedName>
</protein>
<proteinExistence type="predicted"/>
<comment type="caution">
    <text evidence="1">The sequence shown here is derived from an EMBL/GenBank/DDBJ whole genome shotgun (WGS) entry which is preliminary data.</text>
</comment>
<sequence>MKFRTSSAFDRQLLRLPEQQQRLFRRAVYEHFLPALKAGALSGDPPWPLRLRIHRLHQHEIYTLTWNFSGPDGRATFHFEKDEKGDTVLVWRRIGDHSIYKDP</sequence>
<dbReference type="EMBL" id="JBHSIY010000010">
    <property type="protein sequence ID" value="MFC4867464.1"/>
    <property type="molecule type" value="Genomic_DNA"/>
</dbReference>
<organism evidence="1 2">
    <name type="scientific">Streptomonospora arabica</name>
    <dbReference type="NCBI Taxonomy" id="412417"/>
    <lineage>
        <taxon>Bacteria</taxon>
        <taxon>Bacillati</taxon>
        <taxon>Actinomycetota</taxon>
        <taxon>Actinomycetes</taxon>
        <taxon>Streptosporangiales</taxon>
        <taxon>Nocardiopsidaceae</taxon>
        <taxon>Streptomonospora</taxon>
    </lineage>
</organism>
<evidence type="ECO:0000313" key="2">
    <source>
        <dbReference type="Proteomes" id="UP001595858"/>
    </source>
</evidence>